<dbReference type="RefSeq" id="WP_244652624.1">
    <property type="nucleotide sequence ID" value="NZ_CP102487.1"/>
</dbReference>
<organism evidence="3 4">
    <name type="scientific">Glutamicibacter halophytocola</name>
    <dbReference type="NCBI Taxonomy" id="1933880"/>
    <lineage>
        <taxon>Bacteria</taxon>
        <taxon>Bacillati</taxon>
        <taxon>Actinomycetota</taxon>
        <taxon>Actinomycetes</taxon>
        <taxon>Micrococcales</taxon>
        <taxon>Micrococcaceae</taxon>
        <taxon>Glutamicibacter</taxon>
    </lineage>
</organism>
<dbReference type="InterPro" id="IPR039424">
    <property type="entry name" value="SBP_5"/>
</dbReference>
<dbReference type="EMBL" id="CP102487">
    <property type="protein sequence ID" value="UUX58993.1"/>
    <property type="molecule type" value="Genomic_DNA"/>
</dbReference>
<dbReference type="InterPro" id="IPR030678">
    <property type="entry name" value="Peptide/Ni-bd"/>
</dbReference>
<dbReference type="Gene3D" id="3.10.105.10">
    <property type="entry name" value="Dipeptide-binding Protein, Domain 3"/>
    <property type="match status" value="1"/>
</dbReference>
<dbReference type="GO" id="GO:1904680">
    <property type="term" value="F:peptide transmembrane transporter activity"/>
    <property type="evidence" value="ECO:0007669"/>
    <property type="project" value="TreeGrafter"/>
</dbReference>
<evidence type="ECO:0000313" key="3">
    <source>
        <dbReference type="EMBL" id="UUX58993.1"/>
    </source>
</evidence>
<evidence type="ECO:0000313" key="4">
    <source>
        <dbReference type="Proteomes" id="UP001060018"/>
    </source>
</evidence>
<dbReference type="PANTHER" id="PTHR30290:SF82">
    <property type="entry name" value="ABC-TYPE DIPEPTIDE_OLIGOPEPTIDE TRANSPORT SYSTEM, PERIPLASMIC COMPONENT"/>
    <property type="match status" value="1"/>
</dbReference>
<dbReference type="Pfam" id="PF00496">
    <property type="entry name" value="SBP_bac_5"/>
    <property type="match status" value="1"/>
</dbReference>
<dbReference type="PANTHER" id="PTHR30290">
    <property type="entry name" value="PERIPLASMIC BINDING COMPONENT OF ABC TRANSPORTER"/>
    <property type="match status" value="1"/>
</dbReference>
<feature type="domain" description="Solute-binding protein family 5" evidence="2">
    <location>
        <begin position="93"/>
        <end position="464"/>
    </location>
</feature>
<keyword evidence="1" id="KW-0732">Signal</keyword>
<sequence>MFPSSQPGTLRRHRGMLALAAGASILSLALSGCSSAGSGQPKADAADATLVAYTGQAGDYQINFNPFSPSQIAGPGTIFEPLFYLNKAAKDAKPEPLLGTESSWNEDGTALSVTLREGVTWSDGEPFTADDVAFTFNLLKKHPALNSLGFKGEVKVVDNTHITFNFKDSAFVSGPDILTQAVIVPEHLWAKLNPETDVIEKPVGTGAYTLADFKPQAFTLKANPSYWGGEPELKNIRYLALSGNTAGADAIAQGTIDWQTGPIPDIQNVSTNFPDYAKLTVAQSQQVLATCANVKLGCTGAQTDPAVRRAIYLALDRTQLNTLAYENTAAPISPSFALPDTQSQWISQKVQPAVAPETADPQAAAALLEEAGWKKGADGIFAKDGKKLSLTIEVVTGWTDYITAIQTITEQAKAAGIQIQAAQSSWNEWTDKRTKGEFELAIDSLWQGPAPDPYYVYNYFFSSESTAKVGKTSGNNYSRYANDSVDKAINALKTIPFEDSAARQQQYDVIQQQIVADMPYIPVLTGGTTSVWNTAKFTGWPTAEDTYAFPAVWSRLDAAQVFKALKPVQG</sequence>
<dbReference type="InterPro" id="IPR000914">
    <property type="entry name" value="SBP_5_dom"/>
</dbReference>
<accession>A0AA95BTD2</accession>
<dbReference type="Gene3D" id="3.90.76.10">
    <property type="entry name" value="Dipeptide-binding Protein, Domain 1"/>
    <property type="match status" value="1"/>
</dbReference>
<evidence type="ECO:0000256" key="1">
    <source>
        <dbReference type="SAM" id="SignalP"/>
    </source>
</evidence>
<protein>
    <submittedName>
        <fullName evidence="3">ABC transporter substrate-binding protein</fullName>
    </submittedName>
</protein>
<feature type="chain" id="PRO_5041651976" evidence="1">
    <location>
        <begin position="37"/>
        <end position="570"/>
    </location>
</feature>
<name>A0AA95BTD2_9MICC</name>
<dbReference type="CDD" id="cd08509">
    <property type="entry name" value="PBP2_TmCBP_oligosaccharides_like"/>
    <property type="match status" value="1"/>
</dbReference>
<evidence type="ECO:0000259" key="2">
    <source>
        <dbReference type="Pfam" id="PF00496"/>
    </source>
</evidence>
<dbReference type="GO" id="GO:0043190">
    <property type="term" value="C:ATP-binding cassette (ABC) transporter complex"/>
    <property type="evidence" value="ECO:0007669"/>
    <property type="project" value="InterPro"/>
</dbReference>
<dbReference type="GO" id="GO:0015833">
    <property type="term" value="P:peptide transport"/>
    <property type="evidence" value="ECO:0007669"/>
    <property type="project" value="TreeGrafter"/>
</dbReference>
<dbReference type="AlphaFoldDB" id="A0AA95BTD2"/>
<dbReference type="GO" id="GO:0042597">
    <property type="term" value="C:periplasmic space"/>
    <property type="evidence" value="ECO:0007669"/>
    <property type="project" value="UniProtKB-ARBA"/>
</dbReference>
<reference evidence="3" key="1">
    <citation type="journal article" date="2022" name="Pest Manag. Sci.">
        <title>Glutamicibacter halophytocola-mediated host fitness of potato tuber moth on Solanaceae crops.</title>
        <authorList>
            <person name="Wang W."/>
            <person name="Xiao G."/>
            <person name="Du G."/>
            <person name="Chang L."/>
            <person name="Yang Y."/>
            <person name="Ye J."/>
            <person name="Chen B."/>
        </authorList>
    </citation>
    <scope>NUCLEOTIDE SEQUENCE</scope>
    <source>
        <strain evidence="3">S2</strain>
    </source>
</reference>
<proteinExistence type="predicted"/>
<gene>
    <name evidence="3" type="ORF">NUH22_17130</name>
</gene>
<dbReference type="Gene3D" id="3.40.190.10">
    <property type="entry name" value="Periplasmic binding protein-like II"/>
    <property type="match status" value="1"/>
</dbReference>
<dbReference type="SUPFAM" id="SSF53850">
    <property type="entry name" value="Periplasmic binding protein-like II"/>
    <property type="match status" value="1"/>
</dbReference>
<dbReference type="PIRSF" id="PIRSF002741">
    <property type="entry name" value="MppA"/>
    <property type="match status" value="1"/>
</dbReference>
<dbReference type="Proteomes" id="UP001060018">
    <property type="component" value="Chromosome"/>
</dbReference>
<feature type="signal peptide" evidence="1">
    <location>
        <begin position="1"/>
        <end position="36"/>
    </location>
</feature>